<feature type="region of interest" description="Disordered" evidence="1">
    <location>
        <begin position="24"/>
        <end position="114"/>
    </location>
</feature>
<dbReference type="AlphaFoldDB" id="A0AAV7RX73"/>
<dbReference type="Proteomes" id="UP001066276">
    <property type="component" value="Chromosome 5"/>
</dbReference>
<reference evidence="2" key="1">
    <citation type="journal article" date="2022" name="bioRxiv">
        <title>Sequencing and chromosome-scale assembly of the giantPleurodeles waltlgenome.</title>
        <authorList>
            <person name="Brown T."/>
            <person name="Elewa A."/>
            <person name="Iarovenko S."/>
            <person name="Subramanian E."/>
            <person name="Araus A.J."/>
            <person name="Petzold A."/>
            <person name="Susuki M."/>
            <person name="Suzuki K.-i.T."/>
            <person name="Hayashi T."/>
            <person name="Toyoda A."/>
            <person name="Oliveira C."/>
            <person name="Osipova E."/>
            <person name="Leigh N.D."/>
            <person name="Simon A."/>
            <person name="Yun M.H."/>
        </authorList>
    </citation>
    <scope>NUCLEOTIDE SEQUENCE</scope>
    <source>
        <strain evidence="2">20211129_DDA</strain>
        <tissue evidence="2">Liver</tissue>
    </source>
</reference>
<feature type="compositionally biased region" description="Polar residues" evidence="1">
    <location>
        <begin position="147"/>
        <end position="160"/>
    </location>
</feature>
<protein>
    <submittedName>
        <fullName evidence="2">Uncharacterized protein</fullName>
    </submittedName>
</protein>
<evidence type="ECO:0000313" key="2">
    <source>
        <dbReference type="EMBL" id="KAJ1156939.1"/>
    </source>
</evidence>
<evidence type="ECO:0000256" key="1">
    <source>
        <dbReference type="SAM" id="MobiDB-lite"/>
    </source>
</evidence>
<sequence length="160" mass="18019">MSQRCRGPPYQLRGERNMQCPGFIAGRGSGWRPRGARDGGLIQESRASGPCRGHLSLKQPCSMQNDTENTREKDRLAEIPHPRPQGTRHRRNRKLESASSKEMQKERQKAMEAVASLSRSDLGCHLRVDEYLEHLRSDLDSEVLHASNESGPEVTSRTSD</sequence>
<accession>A0AAV7RX73</accession>
<keyword evidence="3" id="KW-1185">Reference proteome</keyword>
<proteinExistence type="predicted"/>
<gene>
    <name evidence="2" type="ORF">NDU88_009655</name>
</gene>
<organism evidence="2 3">
    <name type="scientific">Pleurodeles waltl</name>
    <name type="common">Iberian ribbed newt</name>
    <dbReference type="NCBI Taxonomy" id="8319"/>
    <lineage>
        <taxon>Eukaryota</taxon>
        <taxon>Metazoa</taxon>
        <taxon>Chordata</taxon>
        <taxon>Craniata</taxon>
        <taxon>Vertebrata</taxon>
        <taxon>Euteleostomi</taxon>
        <taxon>Amphibia</taxon>
        <taxon>Batrachia</taxon>
        <taxon>Caudata</taxon>
        <taxon>Salamandroidea</taxon>
        <taxon>Salamandridae</taxon>
        <taxon>Pleurodelinae</taxon>
        <taxon>Pleurodeles</taxon>
    </lineage>
</organism>
<name>A0AAV7RX73_PLEWA</name>
<evidence type="ECO:0000313" key="3">
    <source>
        <dbReference type="Proteomes" id="UP001066276"/>
    </source>
</evidence>
<dbReference type="EMBL" id="JANPWB010000009">
    <property type="protein sequence ID" value="KAJ1156939.1"/>
    <property type="molecule type" value="Genomic_DNA"/>
</dbReference>
<feature type="region of interest" description="Disordered" evidence="1">
    <location>
        <begin position="141"/>
        <end position="160"/>
    </location>
</feature>
<comment type="caution">
    <text evidence="2">The sequence shown here is derived from an EMBL/GenBank/DDBJ whole genome shotgun (WGS) entry which is preliminary data.</text>
</comment>
<feature type="compositionally biased region" description="Basic and acidic residues" evidence="1">
    <location>
        <begin position="68"/>
        <end position="81"/>
    </location>
</feature>